<proteinExistence type="inferred from homology"/>
<dbReference type="InterPro" id="IPR050466">
    <property type="entry name" value="Carboxylest/Gibb_receptor"/>
</dbReference>
<dbReference type="Pfam" id="PF07859">
    <property type="entry name" value="Abhydrolase_3"/>
    <property type="match status" value="1"/>
</dbReference>
<dbReference type="Proteomes" id="UP001632038">
    <property type="component" value="Unassembled WGS sequence"/>
</dbReference>
<evidence type="ECO:0000259" key="2">
    <source>
        <dbReference type="Pfam" id="PF07859"/>
    </source>
</evidence>
<organism evidence="3 4">
    <name type="scientific">Castilleja foliolosa</name>
    <dbReference type="NCBI Taxonomy" id="1961234"/>
    <lineage>
        <taxon>Eukaryota</taxon>
        <taxon>Viridiplantae</taxon>
        <taxon>Streptophyta</taxon>
        <taxon>Embryophyta</taxon>
        <taxon>Tracheophyta</taxon>
        <taxon>Spermatophyta</taxon>
        <taxon>Magnoliopsida</taxon>
        <taxon>eudicotyledons</taxon>
        <taxon>Gunneridae</taxon>
        <taxon>Pentapetalae</taxon>
        <taxon>asterids</taxon>
        <taxon>lamiids</taxon>
        <taxon>Lamiales</taxon>
        <taxon>Orobanchaceae</taxon>
        <taxon>Pedicularideae</taxon>
        <taxon>Castillejinae</taxon>
        <taxon>Castilleja</taxon>
    </lineage>
</organism>
<gene>
    <name evidence="3" type="ORF">CASFOL_027207</name>
</gene>
<dbReference type="SUPFAM" id="SSF53474">
    <property type="entry name" value="alpha/beta-Hydrolases"/>
    <property type="match status" value="1"/>
</dbReference>
<evidence type="ECO:0000313" key="3">
    <source>
        <dbReference type="EMBL" id="KAL3628161.1"/>
    </source>
</evidence>
<dbReference type="InterPro" id="IPR029058">
    <property type="entry name" value="AB_hydrolase_fold"/>
</dbReference>
<name>A0ABD3CE70_9LAMI</name>
<comment type="similarity">
    <text evidence="1">Belongs to the 'GDXG' lipolytic enzyme family.</text>
</comment>
<reference evidence="4" key="1">
    <citation type="journal article" date="2024" name="IScience">
        <title>Strigolactones Initiate the Formation of Haustorium-like Structures in Castilleja.</title>
        <authorList>
            <person name="Buerger M."/>
            <person name="Peterson D."/>
            <person name="Chory J."/>
        </authorList>
    </citation>
    <scope>NUCLEOTIDE SEQUENCE [LARGE SCALE GENOMIC DNA]</scope>
</reference>
<keyword evidence="4" id="KW-1185">Reference proteome</keyword>
<dbReference type="AlphaFoldDB" id="A0ABD3CE70"/>
<dbReference type="EMBL" id="JAVIJP010000036">
    <property type="protein sequence ID" value="KAL3628161.1"/>
    <property type="molecule type" value="Genomic_DNA"/>
</dbReference>
<protein>
    <recommendedName>
        <fullName evidence="2">Alpha/beta hydrolase fold-3 domain-containing protein</fullName>
    </recommendedName>
</protein>
<comment type="caution">
    <text evidence="3">The sequence shown here is derived from an EMBL/GenBank/DDBJ whole genome shotgun (WGS) entry which is preliminary data.</text>
</comment>
<evidence type="ECO:0000313" key="4">
    <source>
        <dbReference type="Proteomes" id="UP001632038"/>
    </source>
</evidence>
<dbReference type="InterPro" id="IPR013094">
    <property type="entry name" value="AB_hydrolase_3"/>
</dbReference>
<feature type="domain" description="Alpha/beta hydrolase fold-3" evidence="2">
    <location>
        <begin position="76"/>
        <end position="301"/>
    </location>
</feature>
<sequence>MGSIPHIVDDCMGFIQVFSDGSIVRSDEKIQFPMKVADADHDVVWKDSLFDEKHNLHLRLYKPRHPPAAAKLPVLYFIHGGGFCFGSRSWPNNHNCCLRLASALQVLVVTPDYRLAPENRLPAAMDDAMSSVKWLQNQAVLADGADEWLRGGSVDFGRVFVAGESSGGTLAHHLAVELGRGSPGLEPVRVRGYVLMAPFFGGTVRTKSEAEGPPERFLNIDILDSFWRLSLPSGNTADHPWANPFGPESPSLDPVRLDPILIQVGGCEIMKDRIEDYYKRLKALGKEIECVTFEGEQHGFFVNQPLSEMAHKALQDIKQFMINNSN</sequence>
<dbReference type="PANTHER" id="PTHR23024:SF406">
    <property type="entry name" value="CARBOXYLESTERASE 15-RELATED"/>
    <property type="match status" value="1"/>
</dbReference>
<evidence type="ECO:0000256" key="1">
    <source>
        <dbReference type="ARBA" id="ARBA00010515"/>
    </source>
</evidence>
<dbReference type="Gene3D" id="3.40.50.1820">
    <property type="entry name" value="alpha/beta hydrolase"/>
    <property type="match status" value="1"/>
</dbReference>
<accession>A0ABD3CE70</accession>
<dbReference type="PANTHER" id="PTHR23024">
    <property type="entry name" value="ARYLACETAMIDE DEACETYLASE"/>
    <property type="match status" value="1"/>
</dbReference>